<dbReference type="NCBIfam" id="TIGR01079">
    <property type="entry name" value="rplX_bact"/>
    <property type="match status" value="1"/>
</dbReference>
<dbReference type="SUPFAM" id="SSF50104">
    <property type="entry name" value="Translation proteins SH3-like domain"/>
    <property type="match status" value="1"/>
</dbReference>
<proteinExistence type="inferred from homology"/>
<comment type="function">
    <text evidence="1">One of two assembly initiator proteins, it binds directly to the 5'-end of the 23S rRNA, where it nucleates assembly of the 50S subunit.</text>
</comment>
<dbReference type="EMBL" id="MN053318">
    <property type="protein sequence ID" value="QHS70598.1"/>
    <property type="molecule type" value="Genomic_DNA"/>
</dbReference>
<name>A0A6C0A9V9_9FLOR</name>
<protein>
    <recommendedName>
        <fullName evidence="5">Large ribosomal subunit protein uL24c</fullName>
    </recommendedName>
    <alternativeName>
        <fullName evidence="6">50S ribosomal protein L24, chloroplastic</fullName>
    </alternativeName>
</protein>
<dbReference type="AlphaFoldDB" id="A0A6C0A9V9"/>
<dbReference type="InterPro" id="IPR057264">
    <property type="entry name" value="Ribosomal_uL24_C"/>
</dbReference>
<dbReference type="InterPro" id="IPR005824">
    <property type="entry name" value="KOW"/>
</dbReference>
<evidence type="ECO:0000313" key="8">
    <source>
        <dbReference type="EMBL" id="QHS70598.1"/>
    </source>
</evidence>
<evidence type="ECO:0000259" key="7">
    <source>
        <dbReference type="SMART" id="SM00739"/>
    </source>
</evidence>
<dbReference type="GO" id="GO:0006412">
    <property type="term" value="P:translation"/>
    <property type="evidence" value="ECO:0007669"/>
    <property type="project" value="InterPro"/>
</dbReference>
<keyword evidence="3 8" id="KW-0689">Ribosomal protein</keyword>
<evidence type="ECO:0000256" key="6">
    <source>
        <dbReference type="ARBA" id="ARBA00035361"/>
    </source>
</evidence>
<dbReference type="PANTHER" id="PTHR12903">
    <property type="entry name" value="MITOCHONDRIAL RIBOSOMAL PROTEIN L24"/>
    <property type="match status" value="1"/>
</dbReference>
<feature type="domain" description="KOW" evidence="7">
    <location>
        <begin position="11"/>
        <end position="38"/>
    </location>
</feature>
<evidence type="ECO:0000256" key="4">
    <source>
        <dbReference type="ARBA" id="ARBA00023274"/>
    </source>
</evidence>
<keyword evidence="8" id="KW-0934">Plastid</keyword>
<dbReference type="GO" id="GO:1990904">
    <property type="term" value="C:ribonucleoprotein complex"/>
    <property type="evidence" value="ECO:0007669"/>
    <property type="project" value="UniProtKB-KW"/>
</dbReference>
<dbReference type="GO" id="GO:0003735">
    <property type="term" value="F:structural constituent of ribosome"/>
    <property type="evidence" value="ECO:0007669"/>
    <property type="project" value="InterPro"/>
</dbReference>
<dbReference type="CDD" id="cd06089">
    <property type="entry name" value="KOW_RPL26"/>
    <property type="match status" value="1"/>
</dbReference>
<geneLocation type="plastid" evidence="8"/>
<dbReference type="GeneID" id="44151948"/>
<evidence type="ECO:0000256" key="3">
    <source>
        <dbReference type="ARBA" id="ARBA00022980"/>
    </source>
</evidence>
<keyword evidence="4" id="KW-0687">Ribonucleoprotein</keyword>
<comment type="similarity">
    <text evidence="2">Belongs to the universal ribosomal protein uL24 family.</text>
</comment>
<dbReference type="GO" id="GO:0003723">
    <property type="term" value="F:RNA binding"/>
    <property type="evidence" value="ECO:0007669"/>
    <property type="project" value="InterPro"/>
</dbReference>
<organism evidence="8">
    <name type="scientific">Gracilaria edulis</name>
    <dbReference type="NCBI Taxonomy" id="172966"/>
    <lineage>
        <taxon>Eukaryota</taxon>
        <taxon>Rhodophyta</taxon>
        <taxon>Florideophyceae</taxon>
        <taxon>Rhodymeniophycidae</taxon>
        <taxon>Gracilariales</taxon>
        <taxon>Gracilariaceae</taxon>
        <taxon>Gracilaria</taxon>
    </lineage>
</organism>
<dbReference type="InterPro" id="IPR014722">
    <property type="entry name" value="Rib_uL2_dom2"/>
</dbReference>
<dbReference type="RefSeq" id="YP_009732083.1">
    <property type="nucleotide sequence ID" value="NC_046041.1"/>
</dbReference>
<dbReference type="InterPro" id="IPR008991">
    <property type="entry name" value="Translation_prot_SH3-like_sf"/>
</dbReference>
<evidence type="ECO:0000256" key="5">
    <source>
        <dbReference type="ARBA" id="ARBA00035282"/>
    </source>
</evidence>
<dbReference type="Gene3D" id="2.30.30.30">
    <property type="match status" value="1"/>
</dbReference>
<evidence type="ECO:0000256" key="1">
    <source>
        <dbReference type="ARBA" id="ARBA00004072"/>
    </source>
</evidence>
<dbReference type="Pfam" id="PF17136">
    <property type="entry name" value="ribosomal_L24"/>
    <property type="match status" value="1"/>
</dbReference>
<dbReference type="InterPro" id="IPR041988">
    <property type="entry name" value="Ribosomal_uL24_KOW"/>
</dbReference>
<dbReference type="InterPro" id="IPR003256">
    <property type="entry name" value="Ribosomal_uL24"/>
</dbReference>
<dbReference type="SMART" id="SM00739">
    <property type="entry name" value="KOW"/>
    <property type="match status" value="1"/>
</dbReference>
<dbReference type="GO" id="GO:0005840">
    <property type="term" value="C:ribosome"/>
    <property type="evidence" value="ECO:0007669"/>
    <property type="project" value="UniProtKB-KW"/>
</dbReference>
<sequence>MKIKKDRKKVHVKSGQIVKIISGNSKGKIGKIIKVLPKKNKIIIENLNIRTKHLKAKNNNSSGQIVKIEQAIDSSKVKLQKNK</sequence>
<gene>
    <name evidence="8" type="primary">rpl24</name>
</gene>
<dbReference type="HAMAP" id="MF_01326_B">
    <property type="entry name" value="Ribosomal_uL24_B"/>
    <property type="match status" value="1"/>
</dbReference>
<evidence type="ECO:0000256" key="2">
    <source>
        <dbReference type="ARBA" id="ARBA00010618"/>
    </source>
</evidence>
<dbReference type="Pfam" id="PF00467">
    <property type="entry name" value="KOW"/>
    <property type="match status" value="1"/>
</dbReference>
<accession>A0A6C0A9V9</accession>
<reference evidence="8" key="1">
    <citation type="journal article" date="2019" name="Mitochondrial DNA Part B Resour">
        <title>The complete plastid genome and phylogenetic analysis of Gracilaria edulis.</title>
        <authorList>
            <person name="Liu T."/>
            <person name="Tang X."/>
            <person name="Jia X."/>
            <person name="Wu X."/>
            <person name="Huang M."/>
            <person name="Zeng J."/>
            <person name="Chen W."/>
        </authorList>
    </citation>
    <scope>NUCLEOTIDE SEQUENCE</scope>
</reference>